<dbReference type="PROSITE" id="PS50847">
    <property type="entry name" value="GRAM_POS_ANCHORING"/>
    <property type="match status" value="1"/>
</dbReference>
<evidence type="ECO:0000259" key="8">
    <source>
        <dbReference type="PROSITE" id="PS50847"/>
    </source>
</evidence>
<sequence>MRSLSSARRSSALAAGAVLIVAAGVPAALAAEEPAPRGGSAPLSAKGEGVGDQTVADLGTGGLTAEEIVQTLVGDGVTVDSVQYTGSPLAAGLAGGFDDVFGVPGGVALSSGAVGGDRSSILGPNVAHDMTTEHHLPGDDDLGDLAAFPTYDAAVLEFDFVPETEQIRFEFVFGSEEYNEYVDDVFNDVFAFFVNGENCAVVGEDAQPISINTINAASYAELFVNNELDSEGEAAHATELDGFTAVLTCAADVVAGKTNHIKLAIADASDEQLDSTVVIAAGTFEANHPPVADDQAVETYVDAPVDITLTGTDEDGDELTYELASPPEHGTLSGEAPDLTYTPAEDYTGDDAFTFTVSDGTAASEPATVTVSVVEEPTPTPTPTPTSTETATPSPSPSPSETGEPLPDTGSGPSLPLAAAALLGIAGLAFLLRARRTTA</sequence>
<proteinExistence type="predicted"/>
<keyword evidence="10" id="KW-1185">Reference proteome</keyword>
<evidence type="ECO:0000313" key="9">
    <source>
        <dbReference type="EMBL" id="TDD69670.1"/>
    </source>
</evidence>
<evidence type="ECO:0000256" key="4">
    <source>
        <dbReference type="ARBA" id="ARBA00023088"/>
    </source>
</evidence>
<dbReference type="Pfam" id="PF17963">
    <property type="entry name" value="Big_9"/>
    <property type="match status" value="1"/>
</dbReference>
<dbReference type="EMBL" id="SMLB01000013">
    <property type="protein sequence ID" value="TDD69670.1"/>
    <property type="molecule type" value="Genomic_DNA"/>
</dbReference>
<dbReference type="InterPro" id="IPR019931">
    <property type="entry name" value="LPXTG_anchor"/>
</dbReference>
<feature type="region of interest" description="Disordered" evidence="5">
    <location>
        <begin position="309"/>
        <end position="347"/>
    </location>
</feature>
<feature type="region of interest" description="Disordered" evidence="5">
    <location>
        <begin position="371"/>
        <end position="414"/>
    </location>
</feature>
<dbReference type="InterPro" id="IPR035986">
    <property type="entry name" value="PKD_dom_sf"/>
</dbReference>
<keyword evidence="6" id="KW-0812">Transmembrane</keyword>
<keyword evidence="1" id="KW-0134">Cell wall</keyword>
<evidence type="ECO:0000256" key="3">
    <source>
        <dbReference type="ARBA" id="ARBA00022729"/>
    </source>
</evidence>
<feature type="signal peptide" evidence="7">
    <location>
        <begin position="1"/>
        <end position="30"/>
    </location>
</feature>
<dbReference type="InterPro" id="IPR049804">
    <property type="entry name" value="Choice_anch_L"/>
</dbReference>
<feature type="transmembrane region" description="Helical" evidence="6">
    <location>
        <begin position="415"/>
        <end position="434"/>
    </location>
</feature>
<reference evidence="9 10" key="1">
    <citation type="submission" date="2019-02" db="EMBL/GenBank/DDBJ databases">
        <title>Draft genome sequences of novel Actinobacteria.</title>
        <authorList>
            <person name="Sahin N."/>
            <person name="Ay H."/>
            <person name="Saygin H."/>
        </authorList>
    </citation>
    <scope>NUCLEOTIDE SEQUENCE [LARGE SCALE GENOMIC DNA]</scope>
    <source>
        <strain evidence="9 10">8K307</strain>
    </source>
</reference>
<name>A0A4R5AEE3_9ACTN</name>
<comment type="caution">
    <text evidence="9">The sequence shown here is derived from an EMBL/GenBank/DDBJ whole genome shotgun (WGS) entry which is preliminary data.</text>
</comment>
<evidence type="ECO:0000256" key="5">
    <source>
        <dbReference type="SAM" id="MobiDB-lite"/>
    </source>
</evidence>
<keyword evidence="6" id="KW-1133">Transmembrane helix</keyword>
<keyword evidence="4" id="KW-0572">Peptidoglycan-anchor</keyword>
<evidence type="ECO:0000256" key="1">
    <source>
        <dbReference type="ARBA" id="ARBA00022512"/>
    </source>
</evidence>
<accession>A0A4R5AEE3</accession>
<feature type="chain" id="PRO_5020232676" description="Gram-positive cocci surface proteins LPxTG domain-containing protein" evidence="7">
    <location>
        <begin position="31"/>
        <end position="439"/>
    </location>
</feature>
<dbReference type="Gene3D" id="2.60.40.3440">
    <property type="match status" value="1"/>
</dbReference>
<dbReference type="Proteomes" id="UP000295217">
    <property type="component" value="Unassembled WGS sequence"/>
</dbReference>
<keyword evidence="2" id="KW-0964">Secreted</keyword>
<dbReference type="RefSeq" id="WP_132103373.1">
    <property type="nucleotide sequence ID" value="NZ_SMLB01000013.1"/>
</dbReference>
<gene>
    <name evidence="9" type="ORF">E1262_11995</name>
</gene>
<organism evidence="9 10">
    <name type="scientific">Jiangella aurantiaca</name>
    <dbReference type="NCBI Taxonomy" id="2530373"/>
    <lineage>
        <taxon>Bacteria</taxon>
        <taxon>Bacillati</taxon>
        <taxon>Actinomycetota</taxon>
        <taxon>Actinomycetes</taxon>
        <taxon>Jiangellales</taxon>
        <taxon>Jiangellaceae</taxon>
        <taxon>Jiangella</taxon>
    </lineage>
</organism>
<evidence type="ECO:0000256" key="2">
    <source>
        <dbReference type="ARBA" id="ARBA00022525"/>
    </source>
</evidence>
<evidence type="ECO:0000313" key="10">
    <source>
        <dbReference type="Proteomes" id="UP000295217"/>
    </source>
</evidence>
<dbReference type="AlphaFoldDB" id="A0A4R5AEE3"/>
<evidence type="ECO:0000256" key="6">
    <source>
        <dbReference type="SAM" id="Phobius"/>
    </source>
</evidence>
<dbReference type="NCBIfam" id="NF038133">
    <property type="entry name" value="choice_anch_L"/>
    <property type="match status" value="1"/>
</dbReference>
<protein>
    <recommendedName>
        <fullName evidence="8">Gram-positive cocci surface proteins LPxTG domain-containing protein</fullName>
    </recommendedName>
</protein>
<dbReference type="SUPFAM" id="SSF49299">
    <property type="entry name" value="PKD domain"/>
    <property type="match status" value="1"/>
</dbReference>
<keyword evidence="6" id="KW-0472">Membrane</keyword>
<evidence type="ECO:0000256" key="7">
    <source>
        <dbReference type="SAM" id="SignalP"/>
    </source>
</evidence>
<dbReference type="OrthoDB" id="904022at2"/>
<keyword evidence="3 7" id="KW-0732">Signal</keyword>
<feature type="domain" description="Gram-positive cocci surface proteins LPxTG" evidence="8">
    <location>
        <begin position="406"/>
        <end position="439"/>
    </location>
</feature>